<dbReference type="Gene3D" id="3.40.50.1110">
    <property type="entry name" value="SGNH hydrolase"/>
    <property type="match status" value="1"/>
</dbReference>
<evidence type="ECO:0000313" key="2">
    <source>
        <dbReference type="Proteomes" id="UP000621898"/>
    </source>
</evidence>
<organism evidence="1 2">
    <name type="scientific">Rhodanobacter panaciterrae</name>
    <dbReference type="NCBI Taxonomy" id="490572"/>
    <lineage>
        <taxon>Bacteria</taxon>
        <taxon>Pseudomonadati</taxon>
        <taxon>Pseudomonadota</taxon>
        <taxon>Gammaproteobacteria</taxon>
        <taxon>Lysobacterales</taxon>
        <taxon>Rhodanobacteraceae</taxon>
        <taxon>Rhodanobacter</taxon>
    </lineage>
</organism>
<dbReference type="Proteomes" id="UP000621898">
    <property type="component" value="Unassembled WGS sequence"/>
</dbReference>
<proteinExistence type="predicted"/>
<evidence type="ECO:0008006" key="3">
    <source>
        <dbReference type="Google" id="ProtNLM"/>
    </source>
</evidence>
<gene>
    <name evidence="1" type="ORF">GCM10008098_10850</name>
</gene>
<reference evidence="2" key="1">
    <citation type="journal article" date="2019" name="Int. J. Syst. Evol. Microbiol.">
        <title>The Global Catalogue of Microorganisms (GCM) 10K type strain sequencing project: providing services to taxonomists for standard genome sequencing and annotation.</title>
        <authorList>
            <consortium name="The Broad Institute Genomics Platform"/>
            <consortium name="The Broad Institute Genome Sequencing Center for Infectious Disease"/>
            <person name="Wu L."/>
            <person name="Ma J."/>
        </authorList>
    </citation>
    <scope>NUCLEOTIDE SEQUENCE [LARGE SCALE GENOMIC DNA]</scope>
    <source>
        <strain evidence="2">KCTC 22232</strain>
    </source>
</reference>
<dbReference type="SUPFAM" id="SSF52266">
    <property type="entry name" value="SGNH hydrolase"/>
    <property type="match status" value="1"/>
</dbReference>
<protein>
    <recommendedName>
        <fullName evidence="3">SGNH/GDSL hydrolase family protein</fullName>
    </recommendedName>
</protein>
<dbReference type="EMBL" id="BMXT01000001">
    <property type="protein sequence ID" value="GGY20208.1"/>
    <property type="molecule type" value="Genomic_DNA"/>
</dbReference>
<dbReference type="InterPro" id="IPR036514">
    <property type="entry name" value="SGNH_hydro_sf"/>
</dbReference>
<evidence type="ECO:0000313" key="1">
    <source>
        <dbReference type="EMBL" id="GGY20208.1"/>
    </source>
</evidence>
<comment type="caution">
    <text evidence="1">The sequence shown here is derived from an EMBL/GenBank/DDBJ whole genome shotgun (WGS) entry which is preliminary data.</text>
</comment>
<accession>A0ABQ2ZMB7</accession>
<sequence length="244" mass="26327">MTGRHVLRLFVLALAVLAFLQIGCSRRPTTQVLFVGNSLTYVNNLPAALSALAAANGRSLQADMIVKGGATLTEHFGDGSVARALAQRHYDFVVLQERGGDFLCGFVPSKCRDAKGSTMALVRIARNAKAVPLLLGTYQTMPEVSAVLVNEESQAARTVTVPYVAVSDRLQRGLTTSPKKSWLYADDMHPGPDLVLLESVLLYRQLFGALPATQAFSVHAPMYRPDAKFSTPAPISLPMLKGNE</sequence>
<keyword evidence="2" id="KW-1185">Reference proteome</keyword>
<name>A0ABQ2ZMB7_9GAMM</name>